<keyword evidence="1" id="KW-0812">Transmembrane</keyword>
<dbReference type="GeneID" id="97280490"/>
<accession>A0ABZ1KKG8</accession>
<keyword evidence="1" id="KW-0472">Membrane</keyword>
<feature type="transmembrane region" description="Helical" evidence="1">
    <location>
        <begin position="126"/>
        <end position="145"/>
    </location>
</feature>
<protein>
    <submittedName>
        <fullName evidence="2">Uncharacterized protein</fullName>
    </submittedName>
</protein>
<keyword evidence="3" id="KW-1185">Reference proteome</keyword>
<evidence type="ECO:0000313" key="2">
    <source>
        <dbReference type="EMBL" id="WTQ80375.1"/>
    </source>
</evidence>
<evidence type="ECO:0000256" key="1">
    <source>
        <dbReference type="SAM" id="Phobius"/>
    </source>
</evidence>
<sequence>MSADLATMAITAMTTSIASGAGSAVVDEVRQLVRSRLGQSDEGRGALDRFEAEPGAGDAANAVRDRLALALEADPEFADRLWTALRPAAAPSRSPGAVHQSIHIGGNAQRSTIVIGPVQLPRTKGVMVALVAGVVVLAVLLVIGFRTVLHSVTGDDDGGGGGSGDARRVTALKDSATAEAVLPDSGSLPAGWEVTQAAKVTEGAPDDCSTACEGAAFTATVRYEKEQPLAGAFFYVQAYDTAAHAERRFEDYRATIDTSVYSSMSLPAMGDRSAAYRKGIVNGEHAEAGVLVGTVVTWVTYRTDSGELSPSALVSLARMLSDRAQQAQNGTAPFARAEF</sequence>
<dbReference type="EMBL" id="CP108164">
    <property type="protein sequence ID" value="WTQ80375.1"/>
    <property type="molecule type" value="Genomic_DNA"/>
</dbReference>
<dbReference type="RefSeq" id="WP_405446356.1">
    <property type="nucleotide sequence ID" value="NZ_CP108164.1"/>
</dbReference>
<organism evidence="2 3">
    <name type="scientific">Streptomyces achromogenes</name>
    <dbReference type="NCBI Taxonomy" id="67255"/>
    <lineage>
        <taxon>Bacteria</taxon>
        <taxon>Bacillati</taxon>
        <taxon>Actinomycetota</taxon>
        <taxon>Actinomycetes</taxon>
        <taxon>Kitasatosporales</taxon>
        <taxon>Streptomycetaceae</taxon>
        <taxon>Streptomyces</taxon>
    </lineage>
</organism>
<keyword evidence="1" id="KW-1133">Transmembrane helix</keyword>
<dbReference type="Proteomes" id="UP001622557">
    <property type="component" value="Chromosome"/>
</dbReference>
<proteinExistence type="predicted"/>
<reference evidence="2 3" key="1">
    <citation type="submission" date="2022-10" db="EMBL/GenBank/DDBJ databases">
        <title>The complete genomes of actinobacterial strains from the NBC collection.</title>
        <authorList>
            <person name="Joergensen T.S."/>
            <person name="Alvarez Arevalo M."/>
            <person name="Sterndorff E.B."/>
            <person name="Faurdal D."/>
            <person name="Vuksanovic O."/>
            <person name="Mourched A.-S."/>
            <person name="Charusanti P."/>
            <person name="Shaw S."/>
            <person name="Blin K."/>
            <person name="Weber T."/>
        </authorList>
    </citation>
    <scope>NUCLEOTIDE SEQUENCE [LARGE SCALE GENOMIC DNA]</scope>
    <source>
        <strain evidence="2 3">NBC_00156</strain>
    </source>
</reference>
<gene>
    <name evidence="2" type="ORF">OG350_08665</name>
</gene>
<evidence type="ECO:0000313" key="3">
    <source>
        <dbReference type="Proteomes" id="UP001622557"/>
    </source>
</evidence>
<name>A0ABZ1KKG8_STRAH</name>